<dbReference type="InterPro" id="IPR013083">
    <property type="entry name" value="Znf_RING/FYVE/PHD"/>
</dbReference>
<dbReference type="GO" id="GO:0008270">
    <property type="term" value="F:zinc ion binding"/>
    <property type="evidence" value="ECO:0007669"/>
    <property type="project" value="UniProtKB-KW"/>
</dbReference>
<dbReference type="SUPFAM" id="SSF57850">
    <property type="entry name" value="RING/U-box"/>
    <property type="match status" value="1"/>
</dbReference>
<evidence type="ECO:0000313" key="8">
    <source>
        <dbReference type="Proteomes" id="UP000202327"/>
    </source>
</evidence>
<keyword evidence="5" id="KW-0175">Coiled coil</keyword>
<dbReference type="Gene3D" id="3.30.40.10">
    <property type="entry name" value="Zinc/RING finger domain, C3HC4 (zinc finger)"/>
    <property type="match status" value="1"/>
</dbReference>
<proteinExistence type="predicted"/>
<evidence type="ECO:0000256" key="3">
    <source>
        <dbReference type="ARBA" id="ARBA00022833"/>
    </source>
</evidence>
<evidence type="ECO:0000313" key="7">
    <source>
        <dbReference type="EMBL" id="AIZ48640.1"/>
    </source>
</evidence>
<dbReference type="PROSITE" id="PS00518">
    <property type="entry name" value="ZF_RING_1"/>
    <property type="match status" value="1"/>
</dbReference>
<name>A0A0A7KVC4_9ABAC</name>
<evidence type="ECO:0000256" key="2">
    <source>
        <dbReference type="ARBA" id="ARBA00022771"/>
    </source>
</evidence>
<dbReference type="InterPro" id="IPR027370">
    <property type="entry name" value="Znf-RING_euk"/>
</dbReference>
<dbReference type="SUPFAM" id="SSF57997">
    <property type="entry name" value="Tropomyosin"/>
    <property type="match status" value="1"/>
</dbReference>
<dbReference type="OrthoDB" id="27487at10239"/>
<keyword evidence="3" id="KW-0862">Zinc</keyword>
<feature type="domain" description="RING-type" evidence="6">
    <location>
        <begin position="8"/>
        <end position="64"/>
    </location>
</feature>
<sequence length="504" mass="56147">MATVTITCSVCLNDVTVDPRAAASSPIYIVPFVSLVECNHSFCVGCVKGLHRGRQKFVRCPTCRHECSKLRLISVNENNVFSIEFTANAISRMSTSTSSMNLKMLVESLYPFNLSSQRSQDLFTQTAAATTTTTTTSTAATTAACSQHSPSILATDVPVIIDLSREHDNRQLPNNQLSVNAPNDDDETFEARIVAVTELSRLQHEIDLLNSENSSALDLSMQIERNITQLNGQVENLNGQVENLNGQVESLNGQVGSLNQQVSNLNDEISRLNNDVSEMNDKVSELEEHMVDLNNHIEIKKRSVDILNKKVKLKESIVNTKEDRLNLLNQQIKNKENDLAKLNSNVAQEESKIVKLKRKQAELGSEIKKNTFLEQANKKLLVDLQKLTADYQDLHKYQHRFMGNMTTTINTIKTFNNDKSSVTDKPSNKNAPSKEKSIATSKVFSTAPSTSICSDTAASNAISDIRLGEKRKIKIEPEEEKQNITTTMEPAEKFKKTLVDKLKM</sequence>
<accession>A0A0A7KVC4</accession>
<dbReference type="PROSITE" id="PS50089">
    <property type="entry name" value="ZF_RING_2"/>
    <property type="match status" value="1"/>
</dbReference>
<dbReference type="Proteomes" id="UP000202327">
    <property type="component" value="Segment"/>
</dbReference>
<reference evidence="7 8" key="1">
    <citation type="journal article" date="2015" name="Virus Genes">
        <title>The genome sequence of Agrotis segetum nucleopolyhedrovirus B (AgseNPV-B) reveals a new baculovirus species within the Agrotis baculovirus complex.</title>
        <authorList>
            <person name="Wennmann J.T."/>
            <person name="Gueli Alletti G."/>
            <person name="Jehle J.A."/>
        </authorList>
    </citation>
    <scope>NUCLEOTIDE SEQUENCE [LARGE SCALE GENOMIC DNA]</scope>
    <source>
        <strain evidence="7">English</strain>
    </source>
</reference>
<keyword evidence="2 4" id="KW-0863">Zinc-finger</keyword>
<keyword evidence="8" id="KW-1185">Reference proteome</keyword>
<dbReference type="SMART" id="SM00184">
    <property type="entry name" value="RING"/>
    <property type="match status" value="1"/>
</dbReference>
<protein>
    <submittedName>
        <fullName evidence="7">Cp30</fullName>
    </submittedName>
</protein>
<evidence type="ECO:0000256" key="5">
    <source>
        <dbReference type="SAM" id="Coils"/>
    </source>
</evidence>
<evidence type="ECO:0000259" key="6">
    <source>
        <dbReference type="PROSITE" id="PS50089"/>
    </source>
</evidence>
<dbReference type="Pfam" id="PF13445">
    <property type="entry name" value="zf-RING_UBOX"/>
    <property type="match status" value="1"/>
</dbReference>
<dbReference type="KEGG" id="vg:22619673"/>
<dbReference type="GeneID" id="22619673"/>
<dbReference type="EMBL" id="KM102981">
    <property type="protein sequence ID" value="AIZ48640.1"/>
    <property type="molecule type" value="Genomic_DNA"/>
</dbReference>
<feature type="coiled-coil region" evidence="5">
    <location>
        <begin position="199"/>
        <end position="390"/>
    </location>
</feature>
<evidence type="ECO:0000256" key="4">
    <source>
        <dbReference type="PROSITE-ProRule" id="PRU00175"/>
    </source>
</evidence>
<dbReference type="RefSeq" id="YP_009112644.1">
    <property type="nucleotide sequence ID" value="NC_025960.1"/>
</dbReference>
<organism evidence="7 8">
    <name type="scientific">Agrotis segetum nucleopolyhedrovirus B</name>
    <dbReference type="NCBI Taxonomy" id="1580580"/>
    <lineage>
        <taxon>Viruses</taxon>
        <taxon>Viruses incertae sedis</taxon>
        <taxon>Naldaviricetes</taxon>
        <taxon>Lefavirales</taxon>
        <taxon>Baculoviridae</taxon>
        <taxon>Alphabaculovirus</taxon>
        <taxon>Alphabaculovirus alteragsegetum</taxon>
    </lineage>
</organism>
<dbReference type="InterPro" id="IPR017907">
    <property type="entry name" value="Znf_RING_CS"/>
</dbReference>
<keyword evidence="1" id="KW-0479">Metal-binding</keyword>
<dbReference type="InterPro" id="IPR001841">
    <property type="entry name" value="Znf_RING"/>
</dbReference>
<evidence type="ECO:0000256" key="1">
    <source>
        <dbReference type="ARBA" id="ARBA00022723"/>
    </source>
</evidence>
<dbReference type="Gene3D" id="1.10.287.1490">
    <property type="match status" value="1"/>
</dbReference>